<organism evidence="1 2">
    <name type="scientific">Porites evermanni</name>
    <dbReference type="NCBI Taxonomy" id="104178"/>
    <lineage>
        <taxon>Eukaryota</taxon>
        <taxon>Metazoa</taxon>
        <taxon>Cnidaria</taxon>
        <taxon>Anthozoa</taxon>
        <taxon>Hexacorallia</taxon>
        <taxon>Scleractinia</taxon>
        <taxon>Fungiina</taxon>
        <taxon>Poritidae</taxon>
        <taxon>Porites</taxon>
    </lineage>
</organism>
<dbReference type="EMBL" id="CALNXI010000481">
    <property type="protein sequence ID" value="CAH3027959.1"/>
    <property type="molecule type" value="Genomic_DNA"/>
</dbReference>
<comment type="caution">
    <text evidence="1">The sequence shown here is derived from an EMBL/GenBank/DDBJ whole genome shotgun (WGS) entry which is preliminary data.</text>
</comment>
<sequence>MMCVQTKNIGMSDQLATMAIQRYKGEALLSENSSNAFSYRNLKRLDVQKFVDELRDAPWEAAFVFEDTDDIVDIWYKIFTDVLDSQVPVKQKRLKKRMQPKYTLDIVECLNFWSVKEPLELLRNLPSNKVIHISLQRIKDLRKDDRKAQFTISYITPENVERLCKACHSTRLLGLMDLVHKYLK</sequence>
<proteinExistence type="predicted"/>
<protein>
    <submittedName>
        <fullName evidence="1">Uncharacterized protein</fullName>
    </submittedName>
</protein>
<accession>A0ABN8MJ16</accession>
<evidence type="ECO:0000313" key="2">
    <source>
        <dbReference type="Proteomes" id="UP001159427"/>
    </source>
</evidence>
<reference evidence="1 2" key="1">
    <citation type="submission" date="2022-05" db="EMBL/GenBank/DDBJ databases">
        <authorList>
            <consortium name="Genoscope - CEA"/>
            <person name="William W."/>
        </authorList>
    </citation>
    <scope>NUCLEOTIDE SEQUENCE [LARGE SCALE GENOMIC DNA]</scope>
</reference>
<evidence type="ECO:0000313" key="1">
    <source>
        <dbReference type="EMBL" id="CAH3027959.1"/>
    </source>
</evidence>
<name>A0ABN8MJ16_9CNID</name>
<dbReference type="Proteomes" id="UP001159427">
    <property type="component" value="Unassembled WGS sequence"/>
</dbReference>
<keyword evidence="2" id="KW-1185">Reference proteome</keyword>
<gene>
    <name evidence="1" type="ORF">PEVE_00032819</name>
</gene>